<accession>A0A0F9JGM7</accession>
<organism evidence="1">
    <name type="scientific">marine sediment metagenome</name>
    <dbReference type="NCBI Taxonomy" id="412755"/>
    <lineage>
        <taxon>unclassified sequences</taxon>
        <taxon>metagenomes</taxon>
        <taxon>ecological metagenomes</taxon>
    </lineage>
</organism>
<evidence type="ECO:0000313" key="1">
    <source>
        <dbReference type="EMBL" id="KKM04926.1"/>
    </source>
</evidence>
<proteinExistence type="predicted"/>
<gene>
    <name evidence="1" type="ORF">LCGC14_1759290</name>
</gene>
<evidence type="ECO:0008006" key="2">
    <source>
        <dbReference type="Google" id="ProtNLM"/>
    </source>
</evidence>
<name>A0A0F9JGM7_9ZZZZ</name>
<comment type="caution">
    <text evidence="1">The sequence shown here is derived from an EMBL/GenBank/DDBJ whole genome shotgun (WGS) entry which is preliminary data.</text>
</comment>
<protein>
    <recommendedName>
        <fullName evidence="2">Terminase large subunit gp17-like C-terminal domain-containing protein</fullName>
    </recommendedName>
</protein>
<dbReference type="AlphaFoldDB" id="A0A0F9JGM7"/>
<dbReference type="EMBL" id="LAZR01016341">
    <property type="protein sequence ID" value="KKM04926.1"/>
    <property type="molecule type" value="Genomic_DNA"/>
</dbReference>
<sequence>MLRPHLKSFTEEDAIVEMLKRKRAQESLHSFALNIDIPGAPMDALCPDEDLIGPARDLMAIHHSQILEATQNCMNTPFGRLMVFAPPGSAKSSYIPVVAAAWEMGRKPKSRIILASYADKIAKKQSRRCIQLCKSKRYQNIWDDTPHLIRDATEDWALSNESEYMAAGIMSGITGNRASGVVIDDPVAGREEADSPTVRQKTLDGYQDDIMTRLLPGAWVIMIMTRWNESDLAGGILPDDYNGETGFVRCKDGMDWYILNIPAKCERPDDPLGRPLGEYLWPEFFPARHWQMYENAPGKEGRRVWASLYQQRPAPEEGGDIDRSKIKWYSPGNAPPYEVLGLYGASDYAVTEGGGDFSEHGLFGLAGDGDLWGLEWWSGQKSTDDSVDAMLDIVASLRPPNIARMWFNEGGLIDKAVRPLINRMMKERRVYVDVRALPCMKDKRAKVAAFVARANAGHVHLPDVPWAHKLLDQIATMSSGGRFDDMADVAGLIGRAIDQFREVPRVALPQKPVIKPFTAKWIEWEEDQQKPAVRYR</sequence>
<reference evidence="1" key="1">
    <citation type="journal article" date="2015" name="Nature">
        <title>Complex archaea that bridge the gap between prokaryotes and eukaryotes.</title>
        <authorList>
            <person name="Spang A."/>
            <person name="Saw J.H."/>
            <person name="Jorgensen S.L."/>
            <person name="Zaremba-Niedzwiedzka K."/>
            <person name="Martijn J."/>
            <person name="Lind A.E."/>
            <person name="van Eijk R."/>
            <person name="Schleper C."/>
            <person name="Guy L."/>
            <person name="Ettema T.J."/>
        </authorList>
    </citation>
    <scope>NUCLEOTIDE SEQUENCE</scope>
</reference>